<comment type="caution">
    <text evidence="2">The sequence shown here is derived from an EMBL/GenBank/DDBJ whole genome shotgun (WGS) entry which is preliminary data.</text>
</comment>
<organism evidence="2 3">
    <name type="scientific">Tropicimonas aquimaris</name>
    <dbReference type="NCBI Taxonomy" id="914152"/>
    <lineage>
        <taxon>Bacteria</taxon>
        <taxon>Pseudomonadati</taxon>
        <taxon>Pseudomonadota</taxon>
        <taxon>Alphaproteobacteria</taxon>
        <taxon>Rhodobacterales</taxon>
        <taxon>Roseobacteraceae</taxon>
        <taxon>Tropicimonas</taxon>
    </lineage>
</organism>
<evidence type="ECO:0008006" key="4">
    <source>
        <dbReference type="Google" id="ProtNLM"/>
    </source>
</evidence>
<keyword evidence="3" id="KW-1185">Reference proteome</keyword>
<dbReference type="EMBL" id="JBHTJT010000006">
    <property type="protein sequence ID" value="MFD0978590.1"/>
    <property type="molecule type" value="Genomic_DNA"/>
</dbReference>
<evidence type="ECO:0000313" key="3">
    <source>
        <dbReference type="Proteomes" id="UP001597108"/>
    </source>
</evidence>
<proteinExistence type="predicted"/>
<keyword evidence="1" id="KW-0732">Signal</keyword>
<feature type="chain" id="PRO_5046754237" description="Antifreeze glycopeptide polyprotein" evidence="1">
    <location>
        <begin position="22"/>
        <end position="517"/>
    </location>
</feature>
<name>A0ABW3ILX1_9RHOB</name>
<dbReference type="RefSeq" id="WP_386072560.1">
    <property type="nucleotide sequence ID" value="NZ_JBHTJT010000006.1"/>
</dbReference>
<evidence type="ECO:0000256" key="1">
    <source>
        <dbReference type="SAM" id="SignalP"/>
    </source>
</evidence>
<protein>
    <recommendedName>
        <fullName evidence="4">Antifreeze glycopeptide polyprotein</fullName>
    </recommendedName>
</protein>
<sequence>MIRTALTASLCLFTAVGGANAQQTAAVAASDGPISAIDWLSHSLAQPRELPSTEAPITNGIVTENISVQPLDDPSPDGVGLLPVSVTGLPPDLWGVSEVATLAPMIAAFPAEPLPAVQDQFRQLMLAELNPPKGSAPAGPMLQARVDALLARGAVEEAEALLERAGSDDPQLFRRTFDVALLTGREQAACARMRAVPGITPSFPVRIFCLARTGDWNAAALTLESAKALGQLSPEEDALLAQFLDPELSEFLPPIDPPARPSPLSFRMLEAIGTPLPTAPLPLAFAHSDLRHTAGWKARIEAAERLARAGVLSPAVLLAIYGERQPAASGGVWDRADLVQEVQKDLAARDVNALETSLPRAWKAMTAAGLGVPFARAIGSSLDELELTGEAAAIAPQIGLLSDDYEAAALEMEPSDPKLAFAASIARGLPGTPPPDLLSEAIATGFSGQPSETGDMAARAAENRLGEALLLALDTLAGGAEADPADLSAALAFLRSNGLEDTARRAALQILLEDRQA</sequence>
<dbReference type="Proteomes" id="UP001597108">
    <property type="component" value="Unassembled WGS sequence"/>
</dbReference>
<accession>A0ABW3ILX1</accession>
<gene>
    <name evidence="2" type="ORF">ACFQ2S_02900</name>
</gene>
<reference evidence="3" key="1">
    <citation type="journal article" date="2019" name="Int. J. Syst. Evol. Microbiol.">
        <title>The Global Catalogue of Microorganisms (GCM) 10K type strain sequencing project: providing services to taxonomists for standard genome sequencing and annotation.</title>
        <authorList>
            <consortium name="The Broad Institute Genomics Platform"/>
            <consortium name="The Broad Institute Genome Sequencing Center for Infectious Disease"/>
            <person name="Wu L."/>
            <person name="Ma J."/>
        </authorList>
    </citation>
    <scope>NUCLEOTIDE SEQUENCE [LARGE SCALE GENOMIC DNA]</scope>
    <source>
        <strain evidence="3">CCUG 60524</strain>
    </source>
</reference>
<feature type="signal peptide" evidence="1">
    <location>
        <begin position="1"/>
        <end position="21"/>
    </location>
</feature>
<evidence type="ECO:0000313" key="2">
    <source>
        <dbReference type="EMBL" id="MFD0978590.1"/>
    </source>
</evidence>